<keyword evidence="3" id="KW-1185">Reference proteome</keyword>
<dbReference type="PANTHER" id="PTHR20898:SF0">
    <property type="entry name" value="DAEDALUS ON 3-RELATED"/>
    <property type="match status" value="1"/>
</dbReference>
<reference evidence="2" key="1">
    <citation type="submission" date="2019-08" db="EMBL/GenBank/DDBJ databases">
        <title>The genome of the North American firefly Photinus pyralis.</title>
        <authorList>
            <consortium name="Photinus pyralis genome working group"/>
            <person name="Fallon T.R."/>
            <person name="Sander Lower S.E."/>
            <person name="Weng J.-K."/>
        </authorList>
    </citation>
    <scope>NUCLEOTIDE SEQUENCE</scope>
    <source>
        <strain evidence="2">TRF0915ILg1</strain>
        <tissue evidence="2">Whole body</tissue>
    </source>
</reference>
<organism evidence="2 3">
    <name type="scientific">Ignelater luminosus</name>
    <name type="common">Cucubano</name>
    <name type="synonym">Pyrophorus luminosus</name>
    <dbReference type="NCBI Taxonomy" id="2038154"/>
    <lineage>
        <taxon>Eukaryota</taxon>
        <taxon>Metazoa</taxon>
        <taxon>Ecdysozoa</taxon>
        <taxon>Arthropoda</taxon>
        <taxon>Hexapoda</taxon>
        <taxon>Insecta</taxon>
        <taxon>Pterygota</taxon>
        <taxon>Neoptera</taxon>
        <taxon>Endopterygota</taxon>
        <taxon>Coleoptera</taxon>
        <taxon>Polyphaga</taxon>
        <taxon>Elateriformia</taxon>
        <taxon>Elateroidea</taxon>
        <taxon>Elateridae</taxon>
        <taxon>Agrypninae</taxon>
        <taxon>Pyrophorini</taxon>
        <taxon>Ignelater</taxon>
    </lineage>
</organism>
<gene>
    <name evidence="2" type="ORF">ILUMI_00823</name>
</gene>
<feature type="signal peptide" evidence="1">
    <location>
        <begin position="1"/>
        <end position="24"/>
    </location>
</feature>
<sequence length="374" mass="43891">MWHLLVSSVIFISILLFVSQETFGTENKTWASTILEKFQQHDYKMKFERYEVVSYNKRFLSKFEAVTFKYNRSLAVVNVSWVYITDIGNEFEIVVQGYKFASNEYRLAPARFEINFCDGYKKNIIGIRNTIRCGNFTGCPMITNAPVTICNWSPDESLFPPMVPDGDYMLEMEGMLRSVQLFVVRSYGTVYRPIFKQHDYKLEFERIELVSFNKQYVRRFDVVTFKYNRTSAVINATWINTVDIKDNLDLVIQAYKFASNEYRLFPIRFSLNFCDAYQKNLIGAQTTKRCGNLAGCPILKNVTIRVCNWSPDPSQFPPMIPNGRYMVEFQAMFRSIEMFVGRGYAMEEDTKEALPVEESNTMKRWKKEQTDYHE</sequence>
<keyword evidence="1" id="KW-0732">Signal</keyword>
<comment type="caution">
    <text evidence="2">The sequence shown here is derived from an EMBL/GenBank/DDBJ whole genome shotgun (WGS) entry which is preliminary data.</text>
</comment>
<name>A0A8K0GPU5_IGNLU</name>
<feature type="chain" id="PRO_5035436644" evidence="1">
    <location>
        <begin position="25"/>
        <end position="374"/>
    </location>
</feature>
<protein>
    <submittedName>
        <fullName evidence="2">Uncharacterized protein</fullName>
    </submittedName>
</protein>
<evidence type="ECO:0000313" key="3">
    <source>
        <dbReference type="Proteomes" id="UP000801492"/>
    </source>
</evidence>
<dbReference type="PANTHER" id="PTHR20898">
    <property type="entry name" value="DAEDALUS ON 3-RELATED-RELATED"/>
    <property type="match status" value="1"/>
</dbReference>
<dbReference type="EMBL" id="VTPC01000557">
    <property type="protein sequence ID" value="KAF2905353.1"/>
    <property type="molecule type" value="Genomic_DNA"/>
</dbReference>
<dbReference type="AlphaFoldDB" id="A0A8K0GPU5"/>
<dbReference type="InterPro" id="IPR010512">
    <property type="entry name" value="DUF1091"/>
</dbReference>
<accession>A0A8K0GPU5</accession>
<evidence type="ECO:0000256" key="1">
    <source>
        <dbReference type="SAM" id="SignalP"/>
    </source>
</evidence>
<proteinExistence type="predicted"/>
<evidence type="ECO:0000313" key="2">
    <source>
        <dbReference type="EMBL" id="KAF2905353.1"/>
    </source>
</evidence>
<dbReference type="OrthoDB" id="6680196at2759"/>
<dbReference type="Pfam" id="PF06477">
    <property type="entry name" value="DUF1091"/>
    <property type="match status" value="2"/>
</dbReference>
<dbReference type="Proteomes" id="UP000801492">
    <property type="component" value="Unassembled WGS sequence"/>
</dbReference>